<feature type="transmembrane region" description="Helical" evidence="7">
    <location>
        <begin position="225"/>
        <end position="245"/>
    </location>
</feature>
<accession>A0A977KBE5</accession>
<keyword evidence="2" id="KW-0813">Transport</keyword>
<keyword evidence="9" id="KW-1185">Reference proteome</keyword>
<dbReference type="KEGG" id="ipc:IPA_06295"/>
<name>A0A977KBE5_9CREN</name>
<dbReference type="EMBL" id="CP006868">
    <property type="protein sequence ID" value="UXD22567.1"/>
    <property type="molecule type" value="Genomic_DNA"/>
</dbReference>
<sequence>MKKEAAAAFLMASGMSMISIALPYILLAFKGLLVPGKTLPAQRVVVDLGLLGTSFMLARTFSSWFSYKVKPSLGASLLAVSALGMYLAPNYPTLLAFRVLQGLGSGTIWPHLESSVIKKGGGARGMTLLNISSNLGFSLGNLMGGFAIVSMTSSGVRNPILISAVLFSTIPFLVPAKTTSGGPRVPSKAMKFIYFSAFLNGLSLGMRVPIIPTYIIQYITASPKAFSTAMAVPGLIVLVFSYFIASKADLRGTEGKLKMSAQLKALQAFFIAVIGFIRDYYLLVLFLTLNRLTAVTSVSISKAAQGEMGANAKHFGMRQTLFGIGNAVGPIIGSSLYKAFEAMGMGGGWTFVVAAGISLLSSYSLMLSKRSL</sequence>
<proteinExistence type="predicted"/>
<feature type="transmembrane region" description="Helical" evidence="7">
    <location>
        <begin position="192"/>
        <end position="219"/>
    </location>
</feature>
<evidence type="ECO:0000256" key="6">
    <source>
        <dbReference type="ARBA" id="ARBA00023136"/>
    </source>
</evidence>
<feature type="transmembrane region" description="Helical" evidence="7">
    <location>
        <begin position="346"/>
        <end position="366"/>
    </location>
</feature>
<evidence type="ECO:0000256" key="3">
    <source>
        <dbReference type="ARBA" id="ARBA00022475"/>
    </source>
</evidence>
<keyword evidence="4 7" id="KW-0812">Transmembrane</keyword>
<evidence type="ECO:0000313" key="8">
    <source>
        <dbReference type="EMBL" id="UXD22567.1"/>
    </source>
</evidence>
<keyword evidence="3" id="KW-1003">Cell membrane</keyword>
<feature type="transmembrane region" description="Helical" evidence="7">
    <location>
        <begin position="6"/>
        <end position="32"/>
    </location>
</feature>
<reference evidence="8" key="1">
    <citation type="submission" date="2013-11" db="EMBL/GenBank/DDBJ databases">
        <title>Comparative genomics of Ignicoccus.</title>
        <authorList>
            <person name="Podar M."/>
        </authorList>
    </citation>
    <scope>NUCLEOTIDE SEQUENCE</scope>
    <source>
        <strain evidence="8">DSM 13166</strain>
    </source>
</reference>
<dbReference type="GO" id="GO:0005886">
    <property type="term" value="C:plasma membrane"/>
    <property type="evidence" value="ECO:0007669"/>
    <property type="project" value="UniProtKB-SubCell"/>
</dbReference>
<feature type="transmembrane region" description="Helical" evidence="7">
    <location>
        <begin position="128"/>
        <end position="148"/>
    </location>
</feature>
<evidence type="ECO:0000256" key="4">
    <source>
        <dbReference type="ARBA" id="ARBA00022692"/>
    </source>
</evidence>
<dbReference type="PANTHER" id="PTHR23517">
    <property type="entry name" value="RESISTANCE PROTEIN MDTM, PUTATIVE-RELATED-RELATED"/>
    <property type="match status" value="1"/>
</dbReference>
<dbReference type="Gene3D" id="1.20.1250.20">
    <property type="entry name" value="MFS general substrate transporter like domains"/>
    <property type="match status" value="2"/>
</dbReference>
<dbReference type="InterPro" id="IPR001958">
    <property type="entry name" value="Tet-R_TetA/multi-R_MdtG-like"/>
</dbReference>
<dbReference type="Proteomes" id="UP001063698">
    <property type="component" value="Chromosome"/>
</dbReference>
<dbReference type="GO" id="GO:0022857">
    <property type="term" value="F:transmembrane transporter activity"/>
    <property type="evidence" value="ECO:0007669"/>
    <property type="project" value="InterPro"/>
</dbReference>
<feature type="transmembrane region" description="Helical" evidence="7">
    <location>
        <begin position="71"/>
        <end position="88"/>
    </location>
</feature>
<dbReference type="InterPro" id="IPR050171">
    <property type="entry name" value="MFS_Transporters"/>
</dbReference>
<evidence type="ECO:0000256" key="2">
    <source>
        <dbReference type="ARBA" id="ARBA00022448"/>
    </source>
</evidence>
<dbReference type="InterPro" id="IPR036259">
    <property type="entry name" value="MFS_trans_sf"/>
</dbReference>
<dbReference type="SUPFAM" id="SSF103473">
    <property type="entry name" value="MFS general substrate transporter"/>
    <property type="match status" value="1"/>
</dbReference>
<feature type="transmembrane region" description="Helical" evidence="7">
    <location>
        <begin position="266"/>
        <end position="289"/>
    </location>
</feature>
<keyword evidence="5 7" id="KW-1133">Transmembrane helix</keyword>
<organism evidence="8 9">
    <name type="scientific">Ignicoccus pacificus DSM 13166</name>
    <dbReference type="NCBI Taxonomy" id="940294"/>
    <lineage>
        <taxon>Archaea</taxon>
        <taxon>Thermoproteota</taxon>
        <taxon>Thermoprotei</taxon>
        <taxon>Desulfurococcales</taxon>
        <taxon>Desulfurococcaceae</taxon>
        <taxon>Ignicoccus</taxon>
    </lineage>
</organism>
<dbReference type="PRINTS" id="PR01035">
    <property type="entry name" value="TCRTETA"/>
</dbReference>
<dbReference type="AlphaFoldDB" id="A0A977KBE5"/>
<evidence type="ECO:0000256" key="5">
    <source>
        <dbReference type="ARBA" id="ARBA00022989"/>
    </source>
</evidence>
<evidence type="ECO:0000256" key="7">
    <source>
        <dbReference type="SAM" id="Phobius"/>
    </source>
</evidence>
<comment type="subcellular location">
    <subcellularLocation>
        <location evidence="1">Cell membrane</location>
        <topology evidence="1">Multi-pass membrane protein</topology>
    </subcellularLocation>
</comment>
<protein>
    <recommendedName>
        <fullName evidence="10">Major facilitator superfamily (MFS) profile domain-containing protein</fullName>
    </recommendedName>
</protein>
<evidence type="ECO:0000256" key="1">
    <source>
        <dbReference type="ARBA" id="ARBA00004651"/>
    </source>
</evidence>
<dbReference type="PANTHER" id="PTHR23517:SF13">
    <property type="entry name" value="MAJOR FACILITATOR SUPERFAMILY MFS_1"/>
    <property type="match status" value="1"/>
</dbReference>
<keyword evidence="6 7" id="KW-0472">Membrane</keyword>
<feature type="transmembrane region" description="Helical" evidence="7">
    <location>
        <begin position="44"/>
        <end position="65"/>
    </location>
</feature>
<evidence type="ECO:0008006" key="10">
    <source>
        <dbReference type="Google" id="ProtNLM"/>
    </source>
</evidence>
<gene>
    <name evidence="8" type="ORF">IPA_06295</name>
</gene>
<evidence type="ECO:0000313" key="9">
    <source>
        <dbReference type="Proteomes" id="UP001063698"/>
    </source>
</evidence>